<keyword evidence="4" id="KW-1185">Reference proteome</keyword>
<name>A0AAD7U5F2_9APHY</name>
<dbReference type="EMBL" id="JAPEVG010000001">
    <property type="protein sequence ID" value="KAJ8502312.1"/>
    <property type="molecule type" value="Genomic_DNA"/>
</dbReference>
<reference evidence="3" key="1">
    <citation type="submission" date="2022-11" db="EMBL/GenBank/DDBJ databases">
        <title>Genome Sequence of Cubamyces cubensis.</title>
        <authorList>
            <person name="Buettner E."/>
        </authorList>
    </citation>
    <scope>NUCLEOTIDE SEQUENCE</scope>
    <source>
        <strain evidence="3">MPL-01</strain>
    </source>
</reference>
<feature type="compositionally biased region" description="Pro residues" evidence="2">
    <location>
        <begin position="759"/>
        <end position="769"/>
    </location>
</feature>
<protein>
    <recommendedName>
        <fullName evidence="5">F-box domain-containing protein</fullName>
    </recommendedName>
</protein>
<feature type="coiled-coil region" evidence="1">
    <location>
        <begin position="155"/>
        <end position="182"/>
    </location>
</feature>
<evidence type="ECO:0000256" key="2">
    <source>
        <dbReference type="SAM" id="MobiDB-lite"/>
    </source>
</evidence>
<evidence type="ECO:0000313" key="3">
    <source>
        <dbReference type="EMBL" id="KAJ8502312.1"/>
    </source>
</evidence>
<dbReference type="SUPFAM" id="SSF58100">
    <property type="entry name" value="Bacterial hemolysins"/>
    <property type="match status" value="1"/>
</dbReference>
<accession>A0AAD7U5F2</accession>
<proteinExistence type="predicted"/>
<gene>
    <name evidence="3" type="ORF">ONZ51_g119</name>
</gene>
<organism evidence="3 4">
    <name type="scientific">Trametes cubensis</name>
    <dbReference type="NCBI Taxonomy" id="1111947"/>
    <lineage>
        <taxon>Eukaryota</taxon>
        <taxon>Fungi</taxon>
        <taxon>Dikarya</taxon>
        <taxon>Basidiomycota</taxon>
        <taxon>Agaricomycotina</taxon>
        <taxon>Agaricomycetes</taxon>
        <taxon>Polyporales</taxon>
        <taxon>Polyporaceae</taxon>
        <taxon>Trametes</taxon>
    </lineage>
</organism>
<evidence type="ECO:0008006" key="5">
    <source>
        <dbReference type="Google" id="ProtNLM"/>
    </source>
</evidence>
<feature type="region of interest" description="Disordered" evidence="2">
    <location>
        <begin position="711"/>
        <end position="769"/>
    </location>
</feature>
<dbReference type="AlphaFoldDB" id="A0AAD7U5F2"/>
<feature type="compositionally biased region" description="Acidic residues" evidence="2">
    <location>
        <begin position="726"/>
        <end position="748"/>
    </location>
</feature>
<evidence type="ECO:0000313" key="4">
    <source>
        <dbReference type="Proteomes" id="UP001215151"/>
    </source>
</evidence>
<dbReference type="Proteomes" id="UP001215151">
    <property type="component" value="Unassembled WGS sequence"/>
</dbReference>
<sequence length="852" mass="95456">MDQIYQALQQPDVGDDQMSREFRHVKELVTNVNAVFGKVTERLLGFDVADFKDNYNNALRLSPQWREYFDRFRSILAQSCDSASTLSAFLLLISKDLLDNAGVDIAERVANLKTVSRDLETKMGSATEIKVDLERLANDMRSGASSYENEMQKAKAGLSNDLQSVRARRQQLEETSRQFSEMLSRLSGGFAAIQFAGQDPTREQISDCDKSIATLTDKERLLTSYQNTLRQDVVDAANKIEGIAWIWKALRSDMLVLKEELSFVTDSDMPVSKMTMKKIATTRGVYLKVAAALDMWTRNMGFDEVCALCGIRPRSGPMWWSMNSEQPVAVQIAQEILQAKPDLGMSIEDLVSTLGKVVDDTDGLGSFPAYRALVCNAVMSGYNGDCVAIGHLDAHGLYVPCNHHGRTVHPTGDDVQMRIVRSSCGGGLFTELVEVYGNEHVAKGFGETNCDTLWGPNAQHQSSCNIWVHFGCWSLFHNWLDCPLSPRIGRGGKPLTLFGELYEVVGSRYERQKHARGWLPCIDYGGTLDAYMVSQYQDYILGPRKGVAHILQALEKGLRGESLIPAILEDCRFWMFLRPDDWPRAPQAGSHDHDGSTLTWNAIPQPQAAICHLPNELWPGLLQHFHLEDVFSLASTCKDLHTRILDPGTLRHVVRHAMDNVSSPLHWIVPVRTGLRAEWLAACDAMKTWLPGAANPPPPTFMQMEFAEDDLDDDEDYCPPASGTESTDEGDDGADDDGEDEAETDVDEGIIAGNITDVPAPPPSEYANDPLPPLPMFDADFPLLPFLRAYRHSDSMRARRRQWEIIKQFDVLFTNYRRDGWERGDDFLSREIPWALDDNGTYRCQCEASQPK</sequence>
<comment type="caution">
    <text evidence="3">The sequence shown here is derived from an EMBL/GenBank/DDBJ whole genome shotgun (WGS) entry which is preliminary data.</text>
</comment>
<evidence type="ECO:0000256" key="1">
    <source>
        <dbReference type="SAM" id="Coils"/>
    </source>
</evidence>
<keyword evidence="1" id="KW-0175">Coiled coil</keyword>